<comment type="subcellular location">
    <subcellularLocation>
        <location evidence="1">Membrane</location>
        <topology evidence="1">Multi-pass membrane protein</topology>
    </subcellularLocation>
</comment>
<dbReference type="CDD" id="cd13960">
    <property type="entry name" value="PT_UbiA_HPT1"/>
    <property type="match status" value="1"/>
</dbReference>
<evidence type="ECO:0000256" key="7">
    <source>
        <dbReference type="SAM" id="Phobius"/>
    </source>
</evidence>
<name>A0A176W846_MARPO</name>
<feature type="transmembrane region" description="Helical" evidence="7">
    <location>
        <begin position="358"/>
        <end position="377"/>
    </location>
</feature>
<accession>A0A176W846</accession>
<sequence>MECLQFARLCASPRQSQALMFPRKHVGGSCAPIAGYSAFQQVLSMKGYIADGRSNRACKSKAYLPSRFQEIIGLQLPILKTGRVGIRKHAKLTVSATARPMDVDEGASAESGRVQTKTLVDSGLDWLDALHRFSRPHTIIGSALGIASVSLLALQNTNELSTKFCVGLLQAVIPALFMNIYIVGLNQIYDVDIDKVNKPYLPLASGEFSMGMGVAIVVVSAVLSLAIGLMVGSRPLLWALLVSLVLGTAYSVDIPFLRWKRSALAAATCILAVRAVVVQLGFYFHMQSFVFGRAAVMTKPLLFATAFMSFFSIVIALAKDMPDVEGDKIYGIRSFSVRVGHRKAAYLVSIGVGLTNPYPLGKASMIIGHACLAAILWKRAKSVDLKSKAAITSFYMFIWQFSAFFTYSLSMKQYLKFLGTFSAASQSPEF</sequence>
<comment type="similarity">
    <text evidence="2">Belongs to the UbiA prenyltransferase family.</text>
</comment>
<feature type="transmembrane region" description="Helical" evidence="7">
    <location>
        <begin position="166"/>
        <end position="188"/>
    </location>
</feature>
<keyword evidence="9" id="KW-1185">Reference proteome</keyword>
<dbReference type="PANTHER" id="PTHR43009:SF7">
    <property type="entry name" value="HOMOGENTISATE GERANYLGERANYLTRANSFERASE, CHLOROPLASTIC"/>
    <property type="match status" value="1"/>
</dbReference>
<organism evidence="8 9">
    <name type="scientific">Marchantia polymorpha subsp. ruderalis</name>
    <dbReference type="NCBI Taxonomy" id="1480154"/>
    <lineage>
        <taxon>Eukaryota</taxon>
        <taxon>Viridiplantae</taxon>
        <taxon>Streptophyta</taxon>
        <taxon>Embryophyta</taxon>
        <taxon>Marchantiophyta</taxon>
        <taxon>Marchantiopsida</taxon>
        <taxon>Marchantiidae</taxon>
        <taxon>Marchantiales</taxon>
        <taxon>Marchantiaceae</taxon>
        <taxon>Marchantia</taxon>
    </lineage>
</organism>
<evidence type="ECO:0000313" key="9">
    <source>
        <dbReference type="Proteomes" id="UP000077202"/>
    </source>
</evidence>
<dbReference type="InterPro" id="IPR000537">
    <property type="entry name" value="UbiA_prenyltransferase"/>
</dbReference>
<keyword evidence="6 7" id="KW-0472">Membrane</keyword>
<dbReference type="Pfam" id="PF01040">
    <property type="entry name" value="UbiA"/>
    <property type="match status" value="1"/>
</dbReference>
<dbReference type="Gene3D" id="1.10.357.140">
    <property type="entry name" value="UbiA prenyltransferase"/>
    <property type="match status" value="1"/>
</dbReference>
<feature type="transmembrane region" description="Helical" evidence="7">
    <location>
        <begin position="389"/>
        <end position="409"/>
    </location>
</feature>
<protein>
    <submittedName>
        <fullName evidence="8">Uncharacterized protein</fullName>
    </submittedName>
</protein>
<dbReference type="GO" id="GO:0004659">
    <property type="term" value="F:prenyltransferase activity"/>
    <property type="evidence" value="ECO:0007669"/>
    <property type="project" value="InterPro"/>
</dbReference>
<dbReference type="Proteomes" id="UP000077202">
    <property type="component" value="Unassembled WGS sequence"/>
</dbReference>
<proteinExistence type="inferred from homology"/>
<keyword evidence="4 7" id="KW-0812">Transmembrane</keyword>
<feature type="transmembrane region" description="Helical" evidence="7">
    <location>
        <begin position="263"/>
        <end position="284"/>
    </location>
</feature>
<feature type="transmembrane region" description="Helical" evidence="7">
    <location>
        <begin position="296"/>
        <end position="318"/>
    </location>
</feature>
<reference evidence="8" key="1">
    <citation type="submission" date="2016-03" db="EMBL/GenBank/DDBJ databases">
        <title>Mechanisms controlling the formation of the plant cell surface in tip-growing cells are functionally conserved among land plants.</title>
        <authorList>
            <person name="Honkanen S."/>
            <person name="Jones V.A."/>
            <person name="Morieri G."/>
            <person name="Champion C."/>
            <person name="Hetherington A.J."/>
            <person name="Kelly S."/>
            <person name="Saint-Marcoux D."/>
            <person name="Proust H."/>
            <person name="Prescott H."/>
            <person name="Dolan L."/>
        </authorList>
    </citation>
    <scope>NUCLEOTIDE SEQUENCE [LARGE SCALE GENOMIC DNA]</scope>
    <source>
        <tissue evidence="8">Whole gametophyte</tissue>
    </source>
</reference>
<dbReference type="EMBL" id="LVLJ01001475">
    <property type="protein sequence ID" value="OAE29278.1"/>
    <property type="molecule type" value="Genomic_DNA"/>
</dbReference>
<evidence type="ECO:0000256" key="1">
    <source>
        <dbReference type="ARBA" id="ARBA00004141"/>
    </source>
</evidence>
<feature type="transmembrane region" description="Helical" evidence="7">
    <location>
        <begin position="208"/>
        <end position="229"/>
    </location>
</feature>
<evidence type="ECO:0000256" key="3">
    <source>
        <dbReference type="ARBA" id="ARBA00022679"/>
    </source>
</evidence>
<feature type="transmembrane region" description="Helical" evidence="7">
    <location>
        <begin position="236"/>
        <end position="257"/>
    </location>
</feature>
<evidence type="ECO:0000256" key="5">
    <source>
        <dbReference type="ARBA" id="ARBA00022989"/>
    </source>
</evidence>
<evidence type="ECO:0000256" key="2">
    <source>
        <dbReference type="ARBA" id="ARBA00005985"/>
    </source>
</evidence>
<keyword evidence="3" id="KW-0808">Transferase</keyword>
<evidence type="ECO:0000256" key="6">
    <source>
        <dbReference type="ARBA" id="ARBA00023136"/>
    </source>
</evidence>
<dbReference type="InterPro" id="IPR044502">
    <property type="entry name" value="AtHST-like"/>
</dbReference>
<dbReference type="PANTHER" id="PTHR43009">
    <property type="entry name" value="HOMOGENTISATE SOLANESYLTRANSFERASE, CHLOROPLASTIC"/>
    <property type="match status" value="1"/>
</dbReference>
<gene>
    <name evidence="8" type="ORF">AXG93_3102s1040</name>
</gene>
<feature type="transmembrane region" description="Helical" evidence="7">
    <location>
        <begin position="137"/>
        <end position="154"/>
    </location>
</feature>
<dbReference type="InterPro" id="IPR044878">
    <property type="entry name" value="UbiA_sf"/>
</dbReference>
<comment type="caution">
    <text evidence="8">The sequence shown here is derived from an EMBL/GenBank/DDBJ whole genome shotgun (WGS) entry which is preliminary data.</text>
</comment>
<evidence type="ECO:0000256" key="4">
    <source>
        <dbReference type="ARBA" id="ARBA00022692"/>
    </source>
</evidence>
<dbReference type="GO" id="GO:0016020">
    <property type="term" value="C:membrane"/>
    <property type="evidence" value="ECO:0007669"/>
    <property type="project" value="UniProtKB-SubCell"/>
</dbReference>
<evidence type="ECO:0000313" key="8">
    <source>
        <dbReference type="EMBL" id="OAE29278.1"/>
    </source>
</evidence>
<dbReference type="NCBIfam" id="NF009525">
    <property type="entry name" value="PRK12887.1"/>
    <property type="match status" value="1"/>
</dbReference>
<dbReference type="FunFam" id="1.10.357.140:FF:000011">
    <property type="entry name" value="Homogentisate phytyltransferase 1"/>
    <property type="match status" value="1"/>
</dbReference>
<keyword evidence="5 7" id="KW-1133">Transmembrane helix</keyword>
<dbReference type="AlphaFoldDB" id="A0A176W846"/>